<feature type="compositionally biased region" description="Low complexity" evidence="3">
    <location>
        <begin position="779"/>
        <end position="789"/>
    </location>
</feature>
<accession>A0ABR1F1K5</accession>
<feature type="compositionally biased region" description="Low complexity" evidence="3">
    <location>
        <begin position="826"/>
        <end position="840"/>
    </location>
</feature>
<dbReference type="SMART" id="SM00672">
    <property type="entry name" value="CAP10"/>
    <property type="match status" value="1"/>
</dbReference>
<organism evidence="6 7">
    <name type="scientific">Myxozyma melibiosi</name>
    <dbReference type="NCBI Taxonomy" id="54550"/>
    <lineage>
        <taxon>Eukaryota</taxon>
        <taxon>Fungi</taxon>
        <taxon>Dikarya</taxon>
        <taxon>Ascomycota</taxon>
        <taxon>Saccharomycotina</taxon>
        <taxon>Lipomycetes</taxon>
        <taxon>Lipomycetales</taxon>
        <taxon>Lipomycetaceae</taxon>
        <taxon>Myxozyma</taxon>
    </lineage>
</organism>
<evidence type="ECO:0000256" key="2">
    <source>
        <dbReference type="ARBA" id="ARBA00022679"/>
    </source>
</evidence>
<dbReference type="PANTHER" id="PTHR12203:SF35">
    <property type="entry name" value="PROTEIN O-GLUCOSYLTRANSFERASE 1"/>
    <property type="match status" value="1"/>
</dbReference>
<proteinExistence type="inferred from homology"/>
<feature type="transmembrane region" description="Helical" evidence="4">
    <location>
        <begin position="185"/>
        <end position="204"/>
    </location>
</feature>
<name>A0ABR1F1K5_9ASCO</name>
<feature type="region of interest" description="Disordered" evidence="3">
    <location>
        <begin position="774"/>
        <end position="850"/>
    </location>
</feature>
<sequence length="1052" mass="118006">MPTLSPPPFTLLTHPPSLPIPIPRSGPLLLSGLVRSPPFLTLVASLLSVVAAFAIPYSRYLFSASFSWASFCLATFLPIDRFLIRSDTQLKYRRIDVVICSTCMVLSIVCASLLGERGNGLSSVLIPFLVHILRFQYMSPPSLPTQHEKNLSQLIAANIDMTTLVFITFTSFLALAPSYPGASQLVFGMCSSIFAATYLSISDISIPLTRSVLREISAYTCLGLLLMSLLLDGWAGWLELGSSDGLAYMMVLWSFLSAVKNIIIMILIQNLSPINASFVDLIGNLSTTLYSPAVWKISAMCISYMAIASTLLPHHIGEKRVRFLKIRVSKFITLVIALFLAGFGLFMTIKPRSSGYSQRVTASSASAYSSAATSSFGKDAWNTTIHPISYLMESHLTRFEDLVNRQTNTYPEAVKEYKRRHNLNPPPNFDKWYAYATEHKAVVFDEFDSISDSLKPFWGLEPSKIRENVRDALSNPESHLLGVHIRGGQIANLTGFTNGQWFEAAIETMIGEFVQYLPDMDVAFNMLDSPRVIIPQSDLTVLNSAEKKSGTKNEFTKPPTGEDDLAEQPLIATYRSSFDSFAHQSSWGHAKLSCPPDAPVKLGKPSDGFSQYGLSIGFLKNHSAATDICLEPAYQHQHGIFVRPETFNIIAEPIPIFSQSKLSTFGDILYPSPSYFVERAMYDETADTPWSEKKDVMYWRGSSTGLRSRDGSWRLGHRQRTLAYFNSATENCTLLMDLGDAEKINKETPPLTTRTSPTRAKKITKRWSSFLRRREQVDPDTVADAVDPVSSSNPAQDLEQVENAVSQLTEDEPEPEAEAELTSGGAPAQASSAAAAASDEFSSEEEEAMLEVARPHAEIEEADKHHFLEVGKKQDEEREQQQRDSMFVEQSVSKQVFIDHISAQFSSFTQCNEADCREQEAFFGKPAPYAGFQETWQYKYLLDMDGNSFSTRFYAFLRSRSAVVKQTLFREWHEDRLIPWVHYVPLSLDLKEGFEILRFLLDNDVSGKFIADSGRRWSKRTMRKEDMQIYFFRLMLEYGRLIDDNRDTIGCL</sequence>
<dbReference type="Proteomes" id="UP001498771">
    <property type="component" value="Unassembled WGS sequence"/>
</dbReference>
<evidence type="ECO:0000256" key="3">
    <source>
        <dbReference type="SAM" id="MobiDB-lite"/>
    </source>
</evidence>
<keyword evidence="4" id="KW-0812">Transmembrane</keyword>
<dbReference type="PANTHER" id="PTHR12203">
    <property type="entry name" value="KDEL LYS-ASP-GLU-LEU CONTAINING - RELATED"/>
    <property type="match status" value="1"/>
</dbReference>
<feature type="transmembrane region" description="Helical" evidence="4">
    <location>
        <begin position="64"/>
        <end position="83"/>
    </location>
</feature>
<feature type="transmembrane region" description="Helical" evidence="4">
    <location>
        <begin position="216"/>
        <end position="235"/>
    </location>
</feature>
<feature type="domain" description="Glycosyl transferase CAP10" evidence="5">
    <location>
        <begin position="835"/>
        <end position="1045"/>
    </location>
</feature>
<dbReference type="Pfam" id="PF05686">
    <property type="entry name" value="Glyco_transf_90"/>
    <property type="match status" value="1"/>
</dbReference>
<keyword evidence="4" id="KW-1133">Transmembrane helix</keyword>
<feature type="transmembrane region" description="Helical" evidence="4">
    <location>
        <begin position="120"/>
        <end position="137"/>
    </location>
</feature>
<evidence type="ECO:0000256" key="4">
    <source>
        <dbReference type="SAM" id="Phobius"/>
    </source>
</evidence>
<dbReference type="GeneID" id="90040748"/>
<evidence type="ECO:0000259" key="5">
    <source>
        <dbReference type="SMART" id="SM00672"/>
    </source>
</evidence>
<dbReference type="InterPro" id="IPR051091">
    <property type="entry name" value="O-Glucosyltr/Glycosyltrsf_90"/>
</dbReference>
<feature type="transmembrane region" description="Helical" evidence="4">
    <location>
        <begin position="331"/>
        <end position="349"/>
    </location>
</feature>
<comment type="similarity">
    <text evidence="1">Belongs to the glycosyltransferase 90 family.</text>
</comment>
<keyword evidence="4" id="KW-0472">Membrane</keyword>
<comment type="caution">
    <text evidence="6">The sequence shown here is derived from an EMBL/GenBank/DDBJ whole genome shotgun (WGS) entry which is preliminary data.</text>
</comment>
<evidence type="ECO:0000256" key="1">
    <source>
        <dbReference type="ARBA" id="ARBA00010118"/>
    </source>
</evidence>
<dbReference type="InterPro" id="IPR006598">
    <property type="entry name" value="CAP10"/>
</dbReference>
<evidence type="ECO:0000313" key="6">
    <source>
        <dbReference type="EMBL" id="KAK7203726.1"/>
    </source>
</evidence>
<feature type="transmembrane region" description="Helical" evidence="4">
    <location>
        <begin position="289"/>
        <end position="311"/>
    </location>
</feature>
<keyword evidence="2" id="KW-0808">Transferase</keyword>
<gene>
    <name evidence="6" type="ORF">BZA70DRAFT_58323</name>
</gene>
<dbReference type="RefSeq" id="XP_064766759.1">
    <property type="nucleotide sequence ID" value="XM_064915236.1"/>
</dbReference>
<feature type="compositionally biased region" description="Acidic residues" evidence="3">
    <location>
        <begin position="809"/>
        <end position="819"/>
    </location>
</feature>
<evidence type="ECO:0000313" key="7">
    <source>
        <dbReference type="Proteomes" id="UP001498771"/>
    </source>
</evidence>
<keyword evidence="7" id="KW-1185">Reference proteome</keyword>
<feature type="transmembrane region" description="Helical" evidence="4">
    <location>
        <begin position="158"/>
        <end position="179"/>
    </location>
</feature>
<dbReference type="EMBL" id="JBBJBU010000010">
    <property type="protein sequence ID" value="KAK7203726.1"/>
    <property type="molecule type" value="Genomic_DNA"/>
</dbReference>
<feature type="transmembrane region" description="Helical" evidence="4">
    <location>
        <begin position="247"/>
        <end position="268"/>
    </location>
</feature>
<feature type="transmembrane region" description="Helical" evidence="4">
    <location>
        <begin position="95"/>
        <end position="114"/>
    </location>
</feature>
<protein>
    <recommendedName>
        <fullName evidence="5">Glycosyl transferase CAP10 domain-containing protein</fullName>
    </recommendedName>
</protein>
<reference evidence="6 7" key="1">
    <citation type="submission" date="2024-03" db="EMBL/GenBank/DDBJ databases">
        <title>Genome-scale model development and genomic sequencing of the oleaginous clade Lipomyces.</title>
        <authorList>
            <consortium name="Lawrence Berkeley National Laboratory"/>
            <person name="Czajka J.J."/>
            <person name="Han Y."/>
            <person name="Kim J."/>
            <person name="Mondo S.J."/>
            <person name="Hofstad B.A."/>
            <person name="Robles A."/>
            <person name="Haridas S."/>
            <person name="Riley R."/>
            <person name="LaButti K."/>
            <person name="Pangilinan J."/>
            <person name="Andreopoulos W."/>
            <person name="Lipzen A."/>
            <person name="Yan J."/>
            <person name="Wang M."/>
            <person name="Ng V."/>
            <person name="Grigoriev I.V."/>
            <person name="Spatafora J.W."/>
            <person name="Magnuson J.K."/>
            <person name="Baker S.E."/>
            <person name="Pomraning K.R."/>
        </authorList>
    </citation>
    <scope>NUCLEOTIDE SEQUENCE [LARGE SCALE GENOMIC DNA]</scope>
    <source>
        <strain evidence="6 7">Phaff 52-87</strain>
    </source>
</reference>
<feature type="transmembrane region" description="Helical" evidence="4">
    <location>
        <begin position="39"/>
        <end position="58"/>
    </location>
</feature>